<gene>
    <name evidence="2" type="ORF">RM445_22530</name>
</gene>
<dbReference type="Gene3D" id="1.10.10.10">
    <property type="entry name" value="Winged helix-like DNA-binding domain superfamily/Winged helix DNA-binding domain"/>
    <property type="match status" value="1"/>
</dbReference>
<sequence length="386" mass="38918">MTLSTLARLVASGAAVSKADLVQAAGLARTTVSSGVDELLDRGVLRVVGTRPTPGRGRPADRLALSPRGGHVLVADLGAHGAHLAVVDLSQTLRAHVHIDIDVAEGPDAVLAAVESQLRALQARASGGAPARAVVIGVPGPVDGQHGVPVRPPIMPGWHAYPVAARLRRTFGCPVLLENDVNLRALGEARALPADQVPLLFVKVGTGIGGGLITSAGELHHGVDGAAGDIGHIRVRGGSDVRCVCGNVGCIEALASAGAIARRLGAEGAAEASVAEVRALVARGDPTVLRLVREAAELIGEVVATLVHFYNPARVTIGGSVAAASDDLLAGIRSVVYQRALPLATRNLVLANSVLGEFAGVAGAAVLGIERVLSAGGIGTLMEAGG</sequence>
<dbReference type="InterPro" id="IPR043129">
    <property type="entry name" value="ATPase_NBD"/>
</dbReference>
<dbReference type="Pfam" id="PF00480">
    <property type="entry name" value="ROK"/>
    <property type="match status" value="1"/>
</dbReference>
<dbReference type="PANTHER" id="PTHR18964">
    <property type="entry name" value="ROK (REPRESSOR, ORF, KINASE) FAMILY"/>
    <property type="match status" value="1"/>
</dbReference>
<evidence type="ECO:0000313" key="2">
    <source>
        <dbReference type="EMBL" id="MDT0352310.1"/>
    </source>
</evidence>
<dbReference type="InterPro" id="IPR036388">
    <property type="entry name" value="WH-like_DNA-bd_sf"/>
</dbReference>
<comment type="caution">
    <text evidence="2">The sequence shown here is derived from an EMBL/GenBank/DDBJ whole genome shotgun (WGS) entry which is preliminary data.</text>
</comment>
<proteinExistence type="inferred from homology"/>
<evidence type="ECO:0000256" key="1">
    <source>
        <dbReference type="ARBA" id="ARBA00006479"/>
    </source>
</evidence>
<dbReference type="RefSeq" id="WP_311558814.1">
    <property type="nucleotide sequence ID" value="NZ_JAVREJ010000017.1"/>
</dbReference>
<dbReference type="Gene3D" id="3.30.420.40">
    <property type="match status" value="2"/>
</dbReference>
<dbReference type="PANTHER" id="PTHR18964:SF173">
    <property type="entry name" value="GLUCOKINASE"/>
    <property type="match status" value="1"/>
</dbReference>
<protein>
    <submittedName>
        <fullName evidence="2">ROK family protein</fullName>
    </submittedName>
</protein>
<dbReference type="InterPro" id="IPR000600">
    <property type="entry name" value="ROK"/>
</dbReference>
<organism evidence="2 3">
    <name type="scientific">Pseudonocardia charpentierae</name>
    <dbReference type="NCBI Taxonomy" id="3075545"/>
    <lineage>
        <taxon>Bacteria</taxon>
        <taxon>Bacillati</taxon>
        <taxon>Actinomycetota</taxon>
        <taxon>Actinomycetes</taxon>
        <taxon>Pseudonocardiales</taxon>
        <taxon>Pseudonocardiaceae</taxon>
        <taxon>Pseudonocardia</taxon>
    </lineage>
</organism>
<dbReference type="SUPFAM" id="SSF46785">
    <property type="entry name" value="Winged helix' DNA-binding domain"/>
    <property type="match status" value="1"/>
</dbReference>
<name>A0ABU2NEC3_9PSEU</name>
<dbReference type="Proteomes" id="UP001183202">
    <property type="component" value="Unassembled WGS sequence"/>
</dbReference>
<dbReference type="SUPFAM" id="SSF53067">
    <property type="entry name" value="Actin-like ATPase domain"/>
    <property type="match status" value="1"/>
</dbReference>
<dbReference type="InterPro" id="IPR036390">
    <property type="entry name" value="WH_DNA-bd_sf"/>
</dbReference>
<accession>A0ABU2NEC3</accession>
<comment type="similarity">
    <text evidence="1">Belongs to the ROK (NagC/XylR) family.</text>
</comment>
<evidence type="ECO:0000313" key="3">
    <source>
        <dbReference type="Proteomes" id="UP001183202"/>
    </source>
</evidence>
<dbReference type="EMBL" id="JAVREJ010000017">
    <property type="protein sequence ID" value="MDT0352310.1"/>
    <property type="molecule type" value="Genomic_DNA"/>
</dbReference>
<keyword evidence="3" id="KW-1185">Reference proteome</keyword>
<reference evidence="3" key="1">
    <citation type="submission" date="2023-07" db="EMBL/GenBank/DDBJ databases">
        <title>30 novel species of actinomycetes from the DSMZ collection.</title>
        <authorList>
            <person name="Nouioui I."/>
        </authorList>
    </citation>
    <scope>NUCLEOTIDE SEQUENCE [LARGE SCALE GENOMIC DNA]</scope>
    <source>
        <strain evidence="3">DSM 45834</strain>
    </source>
</reference>